<dbReference type="InterPro" id="IPR051201">
    <property type="entry name" value="Chloro_Bact_Ser_Proteases"/>
</dbReference>
<dbReference type="InterPro" id="IPR001940">
    <property type="entry name" value="Peptidase_S1C"/>
</dbReference>
<keyword evidence="2 6" id="KW-0645">Protease</keyword>
<dbReference type="OrthoDB" id="9758917at2"/>
<dbReference type="InterPro" id="IPR009003">
    <property type="entry name" value="Peptidase_S1_PA"/>
</dbReference>
<dbReference type="AlphaFoldDB" id="A0A4P7C2H0"/>
<dbReference type="Pfam" id="PF13180">
    <property type="entry name" value="PDZ_2"/>
    <property type="match status" value="1"/>
</dbReference>
<dbReference type="SMART" id="SM00228">
    <property type="entry name" value="PDZ"/>
    <property type="match status" value="1"/>
</dbReference>
<dbReference type="Proteomes" id="UP000294325">
    <property type="component" value="Chromosome"/>
</dbReference>
<dbReference type="GO" id="GO:0004252">
    <property type="term" value="F:serine-type endopeptidase activity"/>
    <property type="evidence" value="ECO:0007669"/>
    <property type="project" value="InterPro"/>
</dbReference>
<evidence type="ECO:0000259" key="5">
    <source>
        <dbReference type="PROSITE" id="PS50106"/>
    </source>
</evidence>
<name>A0A4P7C2H0_9GAMM</name>
<evidence type="ECO:0000256" key="1">
    <source>
        <dbReference type="ARBA" id="ARBA00010541"/>
    </source>
</evidence>
<evidence type="ECO:0000256" key="3">
    <source>
        <dbReference type="ARBA" id="ARBA00022801"/>
    </source>
</evidence>
<feature type="domain" description="PDZ" evidence="5">
    <location>
        <begin position="262"/>
        <end position="359"/>
    </location>
</feature>
<dbReference type="KEGG" id="nwr:E3U44_16460"/>
<organism evidence="6 7">
    <name type="scientific">Nitrosococcus wardiae</name>
    <dbReference type="NCBI Taxonomy" id="1814290"/>
    <lineage>
        <taxon>Bacteria</taxon>
        <taxon>Pseudomonadati</taxon>
        <taxon>Pseudomonadota</taxon>
        <taxon>Gammaproteobacteria</taxon>
        <taxon>Chromatiales</taxon>
        <taxon>Chromatiaceae</taxon>
        <taxon>Nitrosococcus</taxon>
    </lineage>
</organism>
<dbReference type="PANTHER" id="PTHR43343:SF3">
    <property type="entry name" value="PROTEASE DO-LIKE 8, CHLOROPLASTIC"/>
    <property type="match status" value="1"/>
</dbReference>
<dbReference type="SUPFAM" id="SSF50494">
    <property type="entry name" value="Trypsin-like serine proteases"/>
    <property type="match status" value="1"/>
</dbReference>
<dbReference type="Gene3D" id="2.30.42.10">
    <property type="match status" value="1"/>
</dbReference>
<protein>
    <submittedName>
        <fullName evidence="6">Trypsin-like serine protease</fullName>
    </submittedName>
</protein>
<evidence type="ECO:0000256" key="2">
    <source>
        <dbReference type="ARBA" id="ARBA00022670"/>
    </source>
</evidence>
<evidence type="ECO:0000313" key="7">
    <source>
        <dbReference type="Proteomes" id="UP000294325"/>
    </source>
</evidence>
<dbReference type="PANTHER" id="PTHR43343">
    <property type="entry name" value="PEPTIDASE S12"/>
    <property type="match status" value="1"/>
</dbReference>
<dbReference type="InterPro" id="IPR043504">
    <property type="entry name" value="Peptidase_S1_PA_chymotrypsin"/>
</dbReference>
<dbReference type="SUPFAM" id="SSF50156">
    <property type="entry name" value="PDZ domain-like"/>
    <property type="match status" value="1"/>
</dbReference>
<proteinExistence type="inferred from homology"/>
<dbReference type="EMBL" id="CP038033">
    <property type="protein sequence ID" value="QBQ55929.1"/>
    <property type="molecule type" value="Genomic_DNA"/>
</dbReference>
<evidence type="ECO:0000313" key="6">
    <source>
        <dbReference type="EMBL" id="QBQ55929.1"/>
    </source>
</evidence>
<dbReference type="Pfam" id="PF13365">
    <property type="entry name" value="Trypsin_2"/>
    <property type="match status" value="1"/>
</dbReference>
<sequence length="372" mass="39489">MAQRGQVPIGLLALLLLLAFMGGVGWKAFTEGFLGTSLQAEPRPVLARGGLAADEKSTIELFREVSPSVVFITTLSLRRDGFSLNVQEIPRGTGSGFIWDEQGHIVTNFHVIQGSSAAQVALHDRSTWDAKLVGVAPEKDLAVLRIKAPANKLRPIAIGSSRELQVGQKSFAIGNPFGLDQTLTTGVVSALGRKIESAARIPIRNVIQTDAAINPGNSGGPLLDSAGRLIGVNTAIYSPSGAYAGIGFAIPVDTVNWVVPELITKGRIERPTLGVELLAAQTVANMNIEGAAILRVVPGSGAERAGLQGSWRDSLGRFHLGDIIVEIEGRPVRNYNDLVLTLERRQAGEKVQVDVLRGGERKRVAVELGPSA</sequence>
<dbReference type="FunFam" id="2.40.10.10:FF:000001">
    <property type="entry name" value="Periplasmic serine protease DegS"/>
    <property type="match status" value="1"/>
</dbReference>
<comment type="similarity">
    <text evidence="1">Belongs to the peptidase S1C family.</text>
</comment>
<reference evidence="6 7" key="1">
    <citation type="submission" date="2019-03" db="EMBL/GenBank/DDBJ databases">
        <title>The genome sequence of Nitrosococcus wardiae strain D1FHST reveals the archetypal metabolic capacity of ammonia-oxidizing Gammaproteobacteria.</title>
        <authorList>
            <person name="Wang L."/>
            <person name="Lim C.K."/>
            <person name="Hanson T.E."/>
            <person name="Dang H."/>
            <person name="Klotz M.G."/>
        </authorList>
    </citation>
    <scope>NUCLEOTIDE SEQUENCE [LARGE SCALE GENOMIC DNA]</scope>
    <source>
        <strain evidence="6 7">D1FHS</strain>
    </source>
</reference>
<keyword evidence="4" id="KW-0720">Serine protease</keyword>
<dbReference type="InterPro" id="IPR036034">
    <property type="entry name" value="PDZ_sf"/>
</dbReference>
<dbReference type="GO" id="GO:0006508">
    <property type="term" value="P:proteolysis"/>
    <property type="evidence" value="ECO:0007669"/>
    <property type="project" value="UniProtKB-KW"/>
</dbReference>
<dbReference type="Gene3D" id="2.40.10.10">
    <property type="entry name" value="Trypsin-like serine proteases"/>
    <property type="match status" value="2"/>
</dbReference>
<gene>
    <name evidence="6" type="ORF">E3U44_16460</name>
</gene>
<evidence type="ECO:0000256" key="4">
    <source>
        <dbReference type="ARBA" id="ARBA00022825"/>
    </source>
</evidence>
<dbReference type="RefSeq" id="WP_134359184.1">
    <property type="nucleotide sequence ID" value="NZ_CP038033.1"/>
</dbReference>
<dbReference type="PRINTS" id="PR00834">
    <property type="entry name" value="PROTEASES2C"/>
</dbReference>
<keyword evidence="3" id="KW-0378">Hydrolase</keyword>
<dbReference type="InterPro" id="IPR001478">
    <property type="entry name" value="PDZ"/>
</dbReference>
<accession>A0A4P7C2H0</accession>
<dbReference type="PROSITE" id="PS50106">
    <property type="entry name" value="PDZ"/>
    <property type="match status" value="1"/>
</dbReference>
<keyword evidence="7" id="KW-1185">Reference proteome</keyword>